<evidence type="ECO:0000256" key="9">
    <source>
        <dbReference type="ARBA" id="ARBA00023277"/>
    </source>
</evidence>
<evidence type="ECO:0000256" key="10">
    <source>
        <dbReference type="SAM" id="Phobius"/>
    </source>
</evidence>
<dbReference type="PANTHER" id="PTHR13460:SF0">
    <property type="entry name" value="MALECTIN"/>
    <property type="match status" value="1"/>
</dbReference>
<keyword evidence="6 10" id="KW-1133">Transmembrane helix</keyword>
<organism evidence="12">
    <name type="scientific">Solibacter usitatus (strain Ellin6076)</name>
    <dbReference type="NCBI Taxonomy" id="234267"/>
    <lineage>
        <taxon>Bacteria</taxon>
        <taxon>Pseudomonadati</taxon>
        <taxon>Acidobacteriota</taxon>
        <taxon>Terriglobia</taxon>
        <taxon>Bryobacterales</taxon>
        <taxon>Solibacteraceae</taxon>
        <taxon>Candidatus Solibacter</taxon>
    </lineage>
</organism>
<dbReference type="CAZy" id="CBM57">
    <property type="family name" value="Carbohydrate-Binding Module Family 57"/>
</dbReference>
<evidence type="ECO:0000256" key="4">
    <source>
        <dbReference type="ARBA" id="ARBA00022729"/>
    </source>
</evidence>
<dbReference type="InterPro" id="IPR021720">
    <property type="entry name" value="Malectin_dom"/>
</dbReference>
<reference evidence="12" key="1">
    <citation type="submission" date="2006-10" db="EMBL/GenBank/DDBJ databases">
        <title>Complete sequence of Solibacter usitatus Ellin6076.</title>
        <authorList>
            <consortium name="US DOE Joint Genome Institute"/>
            <person name="Copeland A."/>
            <person name="Lucas S."/>
            <person name="Lapidus A."/>
            <person name="Barry K."/>
            <person name="Detter J.C."/>
            <person name="Glavina del Rio T."/>
            <person name="Hammon N."/>
            <person name="Israni S."/>
            <person name="Dalin E."/>
            <person name="Tice H."/>
            <person name="Pitluck S."/>
            <person name="Thompson L.S."/>
            <person name="Brettin T."/>
            <person name="Bruce D."/>
            <person name="Han C."/>
            <person name="Tapia R."/>
            <person name="Gilna P."/>
            <person name="Schmutz J."/>
            <person name="Larimer F."/>
            <person name="Land M."/>
            <person name="Hauser L."/>
            <person name="Kyrpides N."/>
            <person name="Mikhailova N."/>
            <person name="Janssen P.H."/>
            <person name="Kuske C.R."/>
            <person name="Richardson P."/>
        </authorList>
    </citation>
    <scope>NUCLEOTIDE SEQUENCE</scope>
    <source>
        <strain evidence="12">Ellin6076</strain>
    </source>
</reference>
<dbReference type="GO" id="GO:0016020">
    <property type="term" value="C:membrane"/>
    <property type="evidence" value="ECO:0007669"/>
    <property type="project" value="TreeGrafter"/>
</dbReference>
<name>Q01RD0_SOLUE</name>
<keyword evidence="5" id="KW-0256">Endoplasmic reticulum</keyword>
<evidence type="ECO:0000256" key="6">
    <source>
        <dbReference type="ARBA" id="ARBA00022989"/>
    </source>
</evidence>
<dbReference type="eggNOG" id="COG0745">
    <property type="taxonomic scope" value="Bacteria"/>
</dbReference>
<dbReference type="AlphaFoldDB" id="Q01RD0"/>
<keyword evidence="7 10" id="KW-0472">Membrane</keyword>
<dbReference type="InterPro" id="IPR039155">
    <property type="entry name" value="MLEC"/>
</dbReference>
<dbReference type="Pfam" id="PF11721">
    <property type="entry name" value="Malectin"/>
    <property type="match status" value="2"/>
</dbReference>
<evidence type="ECO:0000259" key="11">
    <source>
        <dbReference type="Pfam" id="PF11721"/>
    </source>
</evidence>
<dbReference type="InParanoid" id="Q01RD0"/>
<evidence type="ECO:0000256" key="5">
    <source>
        <dbReference type="ARBA" id="ARBA00022824"/>
    </source>
</evidence>
<dbReference type="OrthoDB" id="106871at2"/>
<dbReference type="GO" id="GO:0030246">
    <property type="term" value="F:carbohydrate binding"/>
    <property type="evidence" value="ECO:0007669"/>
    <property type="project" value="InterPro"/>
</dbReference>
<comment type="subcellular location">
    <subcellularLocation>
        <location evidence="1">Endoplasmic reticulum membrane</location>
        <topology evidence="1">Single-pass type I membrane protein</topology>
    </subcellularLocation>
</comment>
<evidence type="ECO:0000256" key="2">
    <source>
        <dbReference type="ARBA" id="ARBA00009141"/>
    </source>
</evidence>
<dbReference type="Gene3D" id="2.60.120.430">
    <property type="entry name" value="Galactose-binding lectin"/>
    <property type="match status" value="2"/>
</dbReference>
<dbReference type="STRING" id="234267.Acid_6876"/>
<feature type="transmembrane region" description="Helical" evidence="10">
    <location>
        <begin position="135"/>
        <end position="156"/>
    </location>
</feature>
<protein>
    <recommendedName>
        <fullName evidence="11">Malectin domain-containing protein</fullName>
    </recommendedName>
</protein>
<proteinExistence type="inferred from homology"/>
<evidence type="ECO:0000256" key="1">
    <source>
        <dbReference type="ARBA" id="ARBA00004115"/>
    </source>
</evidence>
<dbReference type="EMBL" id="CP000473">
    <property type="protein sequence ID" value="ABJ87790.1"/>
    <property type="molecule type" value="Genomic_DNA"/>
</dbReference>
<gene>
    <name evidence="12" type="ordered locus">Acid_6876</name>
</gene>
<evidence type="ECO:0000256" key="7">
    <source>
        <dbReference type="ARBA" id="ARBA00023136"/>
    </source>
</evidence>
<sequence length="508" mass="56233">MKTTAEIRVDDRKAALTAVLQSKEFTRAPALAKLLKYLCEKTFEGRVHEIKEFSIATEVYGRSENFGEKRDSVVRVEMSRLRKRLVNYYGDEGIGQALRIVIPAGTYAPEFEPTATAVAMPPDLPAAPPSPRGKYALITATAASILLVAAVAVIVLRAPRPATTPNSQARTSIDRDSGVGFAVPHPIRILAGSSTDKSVDRFGVEWAGDRYFAGGEQNRWEFGGKEMGVPVRTIRYAPDQLYFRSFRFGNFSYRIPLPEGKYDLRLYFSEVIFLPTEFGDGVENRRIFDVLMNGQPLLSSFDIAADAGGANTAIIRAFSNVSPVNGYLTLDFRPILSGAWLNAIELIPNNTGRPRPIRIFTRNANFTDHAGSLWELDRYYSGGRQISDGEIVGGTPDPELFLSQRYGNFSYRFPVPSGRYALRLLFAETFFGPHNRGKGGPGSRIFNVASGGVILLHNFEIFKEAGERRSIEKVFHGLVPNAQGQIEVAFEPVVQYAVVNALELTSER</sequence>
<accession>Q01RD0</accession>
<keyword evidence="3 10" id="KW-0812">Transmembrane</keyword>
<evidence type="ECO:0000256" key="8">
    <source>
        <dbReference type="ARBA" id="ARBA00023180"/>
    </source>
</evidence>
<dbReference type="PANTHER" id="PTHR13460">
    <property type="match status" value="1"/>
</dbReference>
<keyword evidence="8" id="KW-0325">Glycoprotein</keyword>
<feature type="domain" description="Malectin" evidence="11">
    <location>
        <begin position="199"/>
        <end position="331"/>
    </location>
</feature>
<keyword evidence="4" id="KW-0732">Signal</keyword>
<dbReference type="HOGENOM" id="CLU_514712_0_0_0"/>
<evidence type="ECO:0000313" key="12">
    <source>
        <dbReference type="EMBL" id="ABJ87790.1"/>
    </source>
</evidence>
<feature type="domain" description="Malectin" evidence="11">
    <location>
        <begin position="367"/>
        <end position="472"/>
    </location>
</feature>
<keyword evidence="9" id="KW-0119">Carbohydrate metabolism</keyword>
<evidence type="ECO:0000256" key="3">
    <source>
        <dbReference type="ARBA" id="ARBA00022692"/>
    </source>
</evidence>
<dbReference type="KEGG" id="sus:Acid_6876"/>
<comment type="similarity">
    <text evidence="2">Belongs to the malectin family.</text>
</comment>